<dbReference type="InterPro" id="IPR019787">
    <property type="entry name" value="Znf_PHD-finger"/>
</dbReference>
<feature type="region of interest" description="Disordered" evidence="5">
    <location>
        <begin position="323"/>
        <end position="376"/>
    </location>
</feature>
<dbReference type="EMBL" id="FN653055">
    <property type="protein sequence ID" value="CBY10409.1"/>
    <property type="molecule type" value="Genomic_DNA"/>
</dbReference>
<dbReference type="OrthoDB" id="10033786at2759"/>
<evidence type="ECO:0000259" key="6">
    <source>
        <dbReference type="PROSITE" id="PS50016"/>
    </source>
</evidence>
<dbReference type="InterPro" id="IPR001965">
    <property type="entry name" value="Znf_PHD"/>
</dbReference>
<keyword evidence="2 4" id="KW-0863">Zinc-finger</keyword>
<evidence type="ECO:0000256" key="5">
    <source>
        <dbReference type="SAM" id="MobiDB-lite"/>
    </source>
</evidence>
<gene>
    <name evidence="7" type="ORF">GSOID_T00012432001</name>
</gene>
<feature type="compositionally biased region" description="Basic residues" evidence="5">
    <location>
        <begin position="440"/>
        <end position="450"/>
    </location>
</feature>
<dbReference type="Gene3D" id="3.90.980.20">
    <property type="match status" value="1"/>
</dbReference>
<protein>
    <recommendedName>
        <fullName evidence="6">PHD-type domain-containing protein</fullName>
    </recommendedName>
</protein>
<feature type="compositionally biased region" description="Low complexity" evidence="5">
    <location>
        <begin position="418"/>
        <end position="428"/>
    </location>
</feature>
<name>E4XIK8_OIKDI</name>
<evidence type="ECO:0000313" key="8">
    <source>
        <dbReference type="Proteomes" id="UP000001307"/>
    </source>
</evidence>
<dbReference type="InParanoid" id="E4XIK8"/>
<dbReference type="Pfam" id="PF00628">
    <property type="entry name" value="PHD"/>
    <property type="match status" value="1"/>
</dbReference>
<feature type="compositionally biased region" description="Low complexity" evidence="5">
    <location>
        <begin position="343"/>
        <end position="353"/>
    </location>
</feature>
<evidence type="ECO:0000256" key="1">
    <source>
        <dbReference type="ARBA" id="ARBA00022723"/>
    </source>
</evidence>
<keyword evidence="1" id="KW-0479">Metal-binding</keyword>
<proteinExistence type="predicted"/>
<dbReference type="Proteomes" id="UP000001307">
    <property type="component" value="Unassembled WGS sequence"/>
</dbReference>
<reference evidence="7" key="1">
    <citation type="journal article" date="2010" name="Science">
        <title>Plasticity of animal genome architecture unmasked by rapid evolution of a pelagic tunicate.</title>
        <authorList>
            <person name="Denoeud F."/>
            <person name="Henriet S."/>
            <person name="Mungpakdee S."/>
            <person name="Aury J.M."/>
            <person name="Da Silva C."/>
            <person name="Brinkmann H."/>
            <person name="Mikhaleva J."/>
            <person name="Olsen L.C."/>
            <person name="Jubin C."/>
            <person name="Canestro C."/>
            <person name="Bouquet J.M."/>
            <person name="Danks G."/>
            <person name="Poulain J."/>
            <person name="Campsteijn C."/>
            <person name="Adamski M."/>
            <person name="Cross I."/>
            <person name="Yadetie F."/>
            <person name="Muffato M."/>
            <person name="Louis A."/>
            <person name="Butcher S."/>
            <person name="Tsagkogeorga G."/>
            <person name="Konrad A."/>
            <person name="Singh S."/>
            <person name="Jensen M.F."/>
            <person name="Cong E.H."/>
            <person name="Eikeseth-Otteraa H."/>
            <person name="Noel B."/>
            <person name="Anthouard V."/>
            <person name="Porcel B.M."/>
            <person name="Kachouri-Lafond R."/>
            <person name="Nishino A."/>
            <person name="Ugolini M."/>
            <person name="Chourrout P."/>
            <person name="Nishida H."/>
            <person name="Aasland R."/>
            <person name="Huzurbazar S."/>
            <person name="Westhof E."/>
            <person name="Delsuc F."/>
            <person name="Lehrach H."/>
            <person name="Reinhardt R."/>
            <person name="Weissenbach J."/>
            <person name="Roy S.W."/>
            <person name="Artiguenave F."/>
            <person name="Postlethwait J.H."/>
            <person name="Manak J.R."/>
            <person name="Thompson E.M."/>
            <person name="Jaillon O."/>
            <person name="Du Pasquier L."/>
            <person name="Boudinot P."/>
            <person name="Liberles D.A."/>
            <person name="Volff J.N."/>
            <person name="Philippe H."/>
            <person name="Lenhard B."/>
            <person name="Roest Crollius H."/>
            <person name="Wincker P."/>
            <person name="Chourrout D."/>
        </authorList>
    </citation>
    <scope>NUCLEOTIDE SEQUENCE [LARGE SCALE GENOMIC DNA]</scope>
</reference>
<dbReference type="Gene3D" id="2.30.30.140">
    <property type="match status" value="1"/>
</dbReference>
<evidence type="ECO:0000256" key="3">
    <source>
        <dbReference type="ARBA" id="ARBA00022833"/>
    </source>
</evidence>
<dbReference type="PROSITE" id="PS01359">
    <property type="entry name" value="ZF_PHD_1"/>
    <property type="match status" value="1"/>
</dbReference>
<organism evidence="7">
    <name type="scientific">Oikopleura dioica</name>
    <name type="common">Tunicate</name>
    <dbReference type="NCBI Taxonomy" id="34765"/>
    <lineage>
        <taxon>Eukaryota</taxon>
        <taxon>Metazoa</taxon>
        <taxon>Chordata</taxon>
        <taxon>Tunicata</taxon>
        <taxon>Appendicularia</taxon>
        <taxon>Copelata</taxon>
        <taxon>Oikopleuridae</taxon>
        <taxon>Oikopleura</taxon>
    </lineage>
</organism>
<dbReference type="FunCoup" id="E4XIK8">
    <property type="interactions" value="20"/>
</dbReference>
<dbReference type="Gene3D" id="3.30.40.10">
    <property type="entry name" value="Zinc/RING finger domain, C3HC4 (zinc finger)"/>
    <property type="match status" value="1"/>
</dbReference>
<evidence type="ECO:0000313" key="7">
    <source>
        <dbReference type="EMBL" id="CBY10409.1"/>
    </source>
</evidence>
<evidence type="ECO:0000256" key="4">
    <source>
        <dbReference type="PROSITE-ProRule" id="PRU00146"/>
    </source>
</evidence>
<feature type="region of interest" description="Disordered" evidence="5">
    <location>
        <begin position="389"/>
        <end position="493"/>
    </location>
</feature>
<feature type="compositionally biased region" description="Low complexity" evidence="5">
    <location>
        <begin position="463"/>
        <end position="474"/>
    </location>
</feature>
<dbReference type="PROSITE" id="PS50016">
    <property type="entry name" value="ZF_PHD_2"/>
    <property type="match status" value="1"/>
</dbReference>
<feature type="domain" description="PHD-type" evidence="6">
    <location>
        <begin position="70"/>
        <end position="123"/>
    </location>
</feature>
<dbReference type="CDD" id="cd15503">
    <property type="entry name" value="PHD2_MTF2_PHF19_like"/>
    <property type="match status" value="1"/>
</dbReference>
<evidence type="ECO:0000256" key="2">
    <source>
        <dbReference type="ARBA" id="ARBA00022771"/>
    </source>
</evidence>
<keyword evidence="8" id="KW-1185">Reference proteome</keyword>
<sequence length="542" mass="62025">MNGASQHERMNINVGDRVVARTSDGIAYTGVIEETDEKRLEISLQFDDDKQVLWQRYSEVRLLEKKKSSALRCRECFCAKDSDRPLKVCHKCGEGFHPDCHKPSLNASDLAAEKWYCRFCVFSICSNKGGAVVPASIRPQWQRVITTIAYDKSALKWDPLYRINEQELYCYCGAPGDWNQKMLQCLDCRQWFHEACLEKGKVLKKPLMNGDLYYNFKCATCRNGDEFIQRLDLSWAEAMQLIFYNIKFVAPQQFFRLDTDIMRYTKLCWDELQVDHLSREAPDWDKRKEKIVEAMTSSTEIFRQYKHANGQLMKLWKLLDETTPPKPSKKTRRLALEKRESLSRALSSSTSETNGKLKLKISLSPSNETKNSKRPISSIAEDDDVFLKNTISSPKKNPLKSPARKLPKTDQQIVPDWSSSPKTPTPTSLRRVAKKESPTKKLKTSSKTSKKGSLSSKTEKWTTETGSSEPSTSSAVSRISPTPVKAKESPFTLSSAIEDQPKFDAKWRMASGEGFRIIGRRREPSGRISYQIEWQQNGDVDF</sequence>
<dbReference type="InterPro" id="IPR019786">
    <property type="entry name" value="Zinc_finger_PHD-type_CS"/>
</dbReference>
<dbReference type="GO" id="GO:0008270">
    <property type="term" value="F:zinc ion binding"/>
    <property type="evidence" value="ECO:0007669"/>
    <property type="project" value="UniProtKB-KW"/>
</dbReference>
<keyword evidence="3" id="KW-0862">Zinc</keyword>
<dbReference type="InterPro" id="IPR011011">
    <property type="entry name" value="Znf_FYVE_PHD"/>
</dbReference>
<dbReference type="SMART" id="SM00249">
    <property type="entry name" value="PHD"/>
    <property type="match status" value="2"/>
</dbReference>
<accession>E4XIK8</accession>
<dbReference type="AlphaFoldDB" id="E4XIK8"/>
<dbReference type="SUPFAM" id="SSF57903">
    <property type="entry name" value="FYVE/PHD zinc finger"/>
    <property type="match status" value="2"/>
</dbReference>
<dbReference type="InterPro" id="IPR013083">
    <property type="entry name" value="Znf_RING/FYVE/PHD"/>
</dbReference>